<dbReference type="SUPFAM" id="SSF56672">
    <property type="entry name" value="DNA/RNA polymerases"/>
    <property type="match status" value="1"/>
</dbReference>
<feature type="domain" description="UmuC" evidence="5">
    <location>
        <begin position="5"/>
        <end position="189"/>
    </location>
</feature>
<dbReference type="InterPro" id="IPR036775">
    <property type="entry name" value="DNA_pol_Y-fam_lit_finger_sf"/>
</dbReference>
<keyword evidence="7" id="KW-1185">Reference proteome</keyword>
<evidence type="ECO:0000313" key="7">
    <source>
        <dbReference type="Proteomes" id="UP000028504"/>
    </source>
</evidence>
<dbReference type="PROSITE" id="PS50173">
    <property type="entry name" value="UMUC"/>
    <property type="match status" value="1"/>
</dbReference>
<comment type="subcellular location">
    <subcellularLocation>
        <location evidence="4">Cytoplasm</location>
    </subcellularLocation>
</comment>
<evidence type="ECO:0000313" key="6">
    <source>
        <dbReference type="EMBL" id="AIG64418.1"/>
    </source>
</evidence>
<dbReference type="InterPro" id="IPR024728">
    <property type="entry name" value="PolY_HhH_motif"/>
</dbReference>
<dbReference type="EC" id="2.7.7.7" evidence="4"/>
<dbReference type="InterPro" id="IPR050116">
    <property type="entry name" value="DNA_polymerase-Y"/>
</dbReference>
<keyword evidence="4" id="KW-0808">Transferase</keyword>
<dbReference type="Gene3D" id="3.30.1490.100">
    <property type="entry name" value="DNA polymerase, Y-family, little finger domain"/>
    <property type="match status" value="1"/>
</dbReference>
<comment type="subunit">
    <text evidence="4">Monomer.</text>
</comment>
<dbReference type="Gene3D" id="1.10.150.20">
    <property type="entry name" value="5' to 3' exonuclease, C-terminal subdomain"/>
    <property type="match status" value="1"/>
</dbReference>
<dbReference type="PANTHER" id="PTHR11076">
    <property type="entry name" value="DNA REPAIR POLYMERASE UMUC / TRANSFERASE FAMILY MEMBER"/>
    <property type="match status" value="1"/>
</dbReference>
<dbReference type="RefSeq" id="WP_038606117.1">
    <property type="nucleotide sequence ID" value="NZ_CP008944.1"/>
</dbReference>
<comment type="catalytic activity">
    <reaction evidence="3 4">
        <text>DNA(n) + a 2'-deoxyribonucleoside 5'-triphosphate = DNA(n+1) + diphosphate</text>
        <dbReference type="Rhea" id="RHEA:22508"/>
        <dbReference type="Rhea" id="RHEA-COMP:17339"/>
        <dbReference type="Rhea" id="RHEA-COMP:17340"/>
        <dbReference type="ChEBI" id="CHEBI:33019"/>
        <dbReference type="ChEBI" id="CHEBI:61560"/>
        <dbReference type="ChEBI" id="CHEBI:173112"/>
        <dbReference type="EC" id="2.7.7.7"/>
    </reaction>
</comment>
<keyword evidence="4" id="KW-0239">DNA-directed DNA polymerase</keyword>
<feature type="active site" evidence="4">
    <location>
        <position position="107"/>
    </location>
</feature>
<evidence type="ECO:0000256" key="1">
    <source>
        <dbReference type="ARBA" id="ARBA00010945"/>
    </source>
</evidence>
<evidence type="ECO:0000259" key="5">
    <source>
        <dbReference type="PROSITE" id="PS50173"/>
    </source>
</evidence>
<dbReference type="Gene3D" id="3.30.70.270">
    <property type="match status" value="1"/>
</dbReference>
<keyword evidence="4" id="KW-0235">DNA replication</keyword>
<keyword evidence="4" id="KW-0234">DNA repair</keyword>
<organism evidence="6 7">
    <name type="scientific">Corynebacterium atypicum</name>
    <dbReference type="NCBI Taxonomy" id="191610"/>
    <lineage>
        <taxon>Bacteria</taxon>
        <taxon>Bacillati</taxon>
        <taxon>Actinomycetota</taxon>
        <taxon>Actinomycetes</taxon>
        <taxon>Mycobacteriales</taxon>
        <taxon>Corynebacteriaceae</taxon>
        <taxon>Corynebacterium</taxon>
    </lineage>
</organism>
<dbReference type="PANTHER" id="PTHR11076:SF33">
    <property type="entry name" value="DNA POLYMERASE KAPPA"/>
    <property type="match status" value="1"/>
</dbReference>
<keyword evidence="4" id="KW-0963">Cytoplasm</keyword>
<dbReference type="HAMAP" id="MF_01113">
    <property type="entry name" value="DNApol_IV"/>
    <property type="match status" value="1"/>
</dbReference>
<evidence type="ECO:0000256" key="4">
    <source>
        <dbReference type="HAMAP-Rule" id="MF_01113"/>
    </source>
</evidence>
<dbReference type="Pfam" id="PF11798">
    <property type="entry name" value="IMS_HHH"/>
    <property type="match status" value="1"/>
</dbReference>
<gene>
    <name evidence="4" type="primary">dinB</name>
    <name evidence="6" type="ORF">CATYP_07260</name>
</gene>
<dbReference type="InterPro" id="IPR043128">
    <property type="entry name" value="Rev_trsase/Diguanyl_cyclase"/>
</dbReference>
<name>A0ABM5QNH9_9CORY</name>
<reference evidence="6 7" key="1">
    <citation type="submission" date="2014-07" db="EMBL/GenBank/DDBJ databases">
        <title>Complete genome sequence of Corynebacterium atypicum DSM 44849: identifiction of the mycolic acid biosynthesis genes.</title>
        <authorList>
            <person name="Tippelt A."/>
            <person name="Mollmann S."/>
            <person name="Albersmeier A."/>
            <person name="Jaenicke S."/>
            <person name="Ruckert C."/>
            <person name="Tauch A."/>
        </authorList>
    </citation>
    <scope>NUCLEOTIDE SEQUENCE [LARGE SCALE GENOMIC DNA]</scope>
    <source>
        <strain evidence="6 7">R2070</strain>
    </source>
</reference>
<dbReference type="InterPro" id="IPR001126">
    <property type="entry name" value="UmuC"/>
</dbReference>
<dbReference type="InterPro" id="IPR043502">
    <property type="entry name" value="DNA/RNA_pol_sf"/>
</dbReference>
<dbReference type="CDD" id="cd03586">
    <property type="entry name" value="PolY_Pol_IV_kappa"/>
    <property type="match status" value="1"/>
</dbReference>
<evidence type="ECO:0000256" key="2">
    <source>
        <dbReference type="ARBA" id="ARBA00025589"/>
    </source>
</evidence>
<dbReference type="Proteomes" id="UP000028504">
    <property type="component" value="Chromosome"/>
</dbReference>
<keyword evidence="4" id="KW-0548">Nucleotidyltransferase</keyword>
<dbReference type="Pfam" id="PF00817">
    <property type="entry name" value="IMS"/>
    <property type="match status" value="1"/>
</dbReference>
<comment type="cofactor">
    <cofactor evidence="4">
        <name>Mg(2+)</name>
        <dbReference type="ChEBI" id="CHEBI:18420"/>
    </cofactor>
    <text evidence="4">Binds 2 magnesium ions per subunit.</text>
</comment>
<feature type="binding site" evidence="4">
    <location>
        <position position="9"/>
    </location>
    <ligand>
        <name>Mg(2+)</name>
        <dbReference type="ChEBI" id="CHEBI:18420"/>
    </ligand>
</feature>
<keyword evidence="4" id="KW-0515">Mutator protein</keyword>
<dbReference type="Gene3D" id="3.40.1170.60">
    <property type="match status" value="1"/>
</dbReference>
<sequence>MQRWVLHVDMDAFFASCEQLTRPTLRGRPVLVGGVSGRGVVAGCSYEARRFGAHSAMPMHRAVSLVGPSAVVVSPRKAVYATASRRVFEIISRFVPEDRMEQLSIDEAFLEPPQLQGASVAKVRDFAGELRSVIRTEAGLAASVGAGSGKQFAKIGSGEAKPDGMCVLEKSEELGFLRPLPVGRLWGVGPVTAEKLRQAGVETIGQFAALPRRDVELILGSTVGVALWGLARGVDDRPVEPRAAAKSVSAEHTYPRDLVTRGQVDAAVERAGRDAHRRLLSDGRGARTVTVKLRMADFRIESRSATLNYATDDVETLLAVAARLTRYPGEVGPIRLVGVGFSGLDSARQDVLFPELDRRVEVADVSVDVPVDEEGKRRATQDVWHPRFGHGWIQGTGVGKVTVRFESRSTGPGRIRTFGVDDPDLEAADPVDSLDWGPWLADV</sequence>
<dbReference type="Pfam" id="PF11799">
    <property type="entry name" value="IMS_C"/>
    <property type="match status" value="1"/>
</dbReference>
<keyword evidence="4" id="KW-0460">Magnesium</keyword>
<proteinExistence type="inferred from homology"/>
<comment type="similarity">
    <text evidence="1 4">Belongs to the DNA polymerase type-Y family.</text>
</comment>
<protein>
    <recommendedName>
        <fullName evidence="4">DNA polymerase IV</fullName>
        <shortName evidence="4">Pol IV</shortName>
        <ecNumber evidence="4">2.7.7.7</ecNumber>
    </recommendedName>
</protein>
<dbReference type="SUPFAM" id="SSF100879">
    <property type="entry name" value="Lesion bypass DNA polymerase (Y-family), little finger domain"/>
    <property type="match status" value="1"/>
</dbReference>
<dbReference type="InterPro" id="IPR017961">
    <property type="entry name" value="DNA_pol_Y-fam_little_finger"/>
</dbReference>
<dbReference type="InterPro" id="IPR022880">
    <property type="entry name" value="DNApol_IV"/>
</dbReference>
<comment type="function">
    <text evidence="2 4">Poorly processive, error-prone DNA polymerase involved in untargeted mutagenesis. Copies undamaged DNA at stalled replication forks, which arise in vivo from mismatched or misaligned primer ends. These misaligned primers can be extended by PolIV. Exhibits no 3'-5' exonuclease (proofreading) activity. May be involved in translesional synthesis, in conjunction with the beta clamp from PolIII.</text>
</comment>
<keyword evidence="4" id="KW-0479">Metal-binding</keyword>
<dbReference type="NCBIfam" id="NF002882">
    <property type="entry name" value="PRK03348.1"/>
    <property type="match status" value="1"/>
</dbReference>
<keyword evidence="4" id="KW-0227">DNA damage</keyword>
<dbReference type="NCBIfam" id="NF002677">
    <property type="entry name" value="PRK02406.1"/>
    <property type="match status" value="1"/>
</dbReference>
<feature type="site" description="Substrate discrimination" evidence="4">
    <location>
        <position position="14"/>
    </location>
</feature>
<accession>A0ABM5QNH9</accession>
<feature type="binding site" evidence="4">
    <location>
        <position position="106"/>
    </location>
    <ligand>
        <name>Mg(2+)</name>
        <dbReference type="ChEBI" id="CHEBI:18420"/>
    </ligand>
</feature>
<dbReference type="EMBL" id="CP008944">
    <property type="protein sequence ID" value="AIG64418.1"/>
    <property type="molecule type" value="Genomic_DNA"/>
</dbReference>
<keyword evidence="4" id="KW-0238">DNA-binding</keyword>
<evidence type="ECO:0000256" key="3">
    <source>
        <dbReference type="ARBA" id="ARBA00049244"/>
    </source>
</evidence>